<feature type="compositionally biased region" description="Low complexity" evidence="1">
    <location>
        <begin position="179"/>
        <end position="195"/>
    </location>
</feature>
<feature type="compositionally biased region" description="Polar residues" evidence="1">
    <location>
        <begin position="147"/>
        <end position="165"/>
    </location>
</feature>
<feature type="transmembrane region" description="Helical" evidence="2">
    <location>
        <begin position="20"/>
        <end position="43"/>
    </location>
</feature>
<keyword evidence="5" id="KW-1185">Reference proteome</keyword>
<feature type="region of interest" description="Disordered" evidence="1">
    <location>
        <begin position="146"/>
        <end position="210"/>
    </location>
</feature>
<name>A0ABN2TCL5_9ACTN</name>
<proteinExistence type="predicted"/>
<dbReference type="Pfam" id="PF07811">
    <property type="entry name" value="TadE"/>
    <property type="match status" value="1"/>
</dbReference>
<evidence type="ECO:0000256" key="2">
    <source>
        <dbReference type="SAM" id="Phobius"/>
    </source>
</evidence>
<feature type="domain" description="TadE-like" evidence="3">
    <location>
        <begin position="14"/>
        <end position="56"/>
    </location>
</feature>
<evidence type="ECO:0000313" key="4">
    <source>
        <dbReference type="EMBL" id="GAA2005116.1"/>
    </source>
</evidence>
<keyword evidence="2" id="KW-0472">Membrane</keyword>
<dbReference type="RefSeq" id="WP_344662839.1">
    <property type="nucleotide sequence ID" value="NZ_BAAAQM010000084.1"/>
</dbReference>
<dbReference type="InterPro" id="IPR012495">
    <property type="entry name" value="TadE-like_dom"/>
</dbReference>
<evidence type="ECO:0000313" key="5">
    <source>
        <dbReference type="Proteomes" id="UP001499854"/>
    </source>
</evidence>
<organism evidence="4 5">
    <name type="scientific">Catenulispora subtropica</name>
    <dbReference type="NCBI Taxonomy" id="450798"/>
    <lineage>
        <taxon>Bacteria</taxon>
        <taxon>Bacillati</taxon>
        <taxon>Actinomycetota</taxon>
        <taxon>Actinomycetes</taxon>
        <taxon>Catenulisporales</taxon>
        <taxon>Catenulisporaceae</taxon>
        <taxon>Catenulispora</taxon>
    </lineage>
</organism>
<accession>A0ABN2TCL5</accession>
<comment type="caution">
    <text evidence="4">The sequence shown here is derived from an EMBL/GenBank/DDBJ whole genome shotgun (WGS) entry which is preliminary data.</text>
</comment>
<keyword evidence="2" id="KW-1133">Transmembrane helix</keyword>
<reference evidence="4 5" key="1">
    <citation type="journal article" date="2019" name="Int. J. Syst. Evol. Microbiol.">
        <title>The Global Catalogue of Microorganisms (GCM) 10K type strain sequencing project: providing services to taxonomists for standard genome sequencing and annotation.</title>
        <authorList>
            <consortium name="The Broad Institute Genomics Platform"/>
            <consortium name="The Broad Institute Genome Sequencing Center for Infectious Disease"/>
            <person name="Wu L."/>
            <person name="Ma J."/>
        </authorList>
    </citation>
    <scope>NUCLEOTIDE SEQUENCE [LARGE SCALE GENOMIC DNA]</scope>
    <source>
        <strain evidence="4 5">JCM 16013</strain>
    </source>
</reference>
<gene>
    <name evidence="4" type="ORF">GCM10009838_84180</name>
</gene>
<protein>
    <recommendedName>
        <fullName evidence="3">TadE-like domain-containing protein</fullName>
    </recommendedName>
</protein>
<sequence length="210" mass="21133">MTAERERGRARDAGVSSVEVVLLAPLIVMMILLIVALGVMVNVRSQVAGAARDAARAGSLQGGGGAAAKQAKDAADADLGSRCQGSAKVDSLYVPPVGAGAGGYYRVTVTCTVDMSGFGVFGAHQTFTKTFNAPIDPLQNFVPGDVATTTVAPPSSEPSPTNTQFTAPSWNSPTPPTSPSSTPSTGATPSTGKKTTPPPPTPTGPTKAGH</sequence>
<keyword evidence="2" id="KW-0812">Transmembrane</keyword>
<evidence type="ECO:0000256" key="1">
    <source>
        <dbReference type="SAM" id="MobiDB-lite"/>
    </source>
</evidence>
<evidence type="ECO:0000259" key="3">
    <source>
        <dbReference type="Pfam" id="PF07811"/>
    </source>
</evidence>
<dbReference type="Proteomes" id="UP001499854">
    <property type="component" value="Unassembled WGS sequence"/>
</dbReference>
<dbReference type="EMBL" id="BAAAQM010000084">
    <property type="protein sequence ID" value="GAA2005116.1"/>
    <property type="molecule type" value="Genomic_DNA"/>
</dbReference>